<evidence type="ECO:0000256" key="8">
    <source>
        <dbReference type="SAM" id="Phobius"/>
    </source>
</evidence>
<dbReference type="InterPro" id="IPR029044">
    <property type="entry name" value="Nucleotide-diphossugar_trans"/>
</dbReference>
<gene>
    <name evidence="10" type="ORF">A2834_03270</name>
</gene>
<keyword evidence="5" id="KW-0448">Lipopolysaccharide biosynthesis</keyword>
<dbReference type="Proteomes" id="UP000179251">
    <property type="component" value="Unassembled WGS sequence"/>
</dbReference>
<sequence>MEQRKVSVVVPVFNEGSSLGVLHSEILDVFKKTRVPFEIIYVDDGSFDNTWEILSKLPQASAISLQKNFGQTVALAAGIERASGDIIVTLDGDLENDPNDIPDLLDKLNSGYDIVSGWRVARWRGQFLTRKLPSILANAAISYVTGAKLHDHGCTLKAYKKEAIKNLQLSGDAHRMLAAYAYLFNKARIAELAVNHRARKFGKSHYGPMRSFKVLMDLLSLSFFHRYSNRPMYFFGGVGFVSLFLALIFFLDMLYRKYFLGVSFIQTPLPVLVALGVMIGAQFILMGLLAEFFQWKLSRPLYYQIKQEVINK</sequence>
<evidence type="ECO:0000256" key="4">
    <source>
        <dbReference type="ARBA" id="ARBA00022692"/>
    </source>
</evidence>
<organism evidence="10 11">
    <name type="scientific">Candidatus Giovannonibacteria bacterium RIFCSPHIGHO2_01_FULL_45_23</name>
    <dbReference type="NCBI Taxonomy" id="1798325"/>
    <lineage>
        <taxon>Bacteria</taxon>
        <taxon>Candidatus Giovannoniibacteriota</taxon>
    </lineage>
</organism>
<dbReference type="InterPro" id="IPR050256">
    <property type="entry name" value="Glycosyltransferase_2"/>
</dbReference>
<keyword evidence="2" id="KW-0328">Glycosyltransferase</keyword>
<dbReference type="PANTHER" id="PTHR48090">
    <property type="entry name" value="UNDECAPRENYL-PHOSPHATE 4-DEOXY-4-FORMAMIDO-L-ARABINOSE TRANSFERASE-RELATED"/>
    <property type="match status" value="1"/>
</dbReference>
<evidence type="ECO:0000313" key="10">
    <source>
        <dbReference type="EMBL" id="OGF62461.1"/>
    </source>
</evidence>
<accession>A0A1F5VHP6</accession>
<proteinExistence type="predicted"/>
<evidence type="ECO:0000256" key="2">
    <source>
        <dbReference type="ARBA" id="ARBA00022676"/>
    </source>
</evidence>
<name>A0A1F5VHP6_9BACT</name>
<dbReference type="STRING" id="1798325.A2834_03270"/>
<dbReference type="GO" id="GO:0009103">
    <property type="term" value="P:lipopolysaccharide biosynthetic process"/>
    <property type="evidence" value="ECO:0007669"/>
    <property type="project" value="UniProtKB-KW"/>
</dbReference>
<keyword evidence="3" id="KW-0808">Transferase</keyword>
<keyword evidence="6 8" id="KW-1133">Transmembrane helix</keyword>
<evidence type="ECO:0000313" key="11">
    <source>
        <dbReference type="Proteomes" id="UP000179251"/>
    </source>
</evidence>
<dbReference type="EMBL" id="MFHD01000017">
    <property type="protein sequence ID" value="OGF62461.1"/>
    <property type="molecule type" value="Genomic_DNA"/>
</dbReference>
<dbReference type="PANTHER" id="PTHR48090:SF3">
    <property type="entry name" value="UNDECAPRENYL-PHOSPHATE 4-DEOXY-4-FORMAMIDO-L-ARABINOSE TRANSFERASE"/>
    <property type="match status" value="1"/>
</dbReference>
<dbReference type="SUPFAM" id="SSF53448">
    <property type="entry name" value="Nucleotide-diphospho-sugar transferases"/>
    <property type="match status" value="1"/>
</dbReference>
<keyword evidence="4 8" id="KW-0812">Transmembrane</keyword>
<evidence type="ECO:0000256" key="5">
    <source>
        <dbReference type="ARBA" id="ARBA00022985"/>
    </source>
</evidence>
<feature type="domain" description="Glycosyltransferase 2-like" evidence="9">
    <location>
        <begin position="7"/>
        <end position="166"/>
    </location>
</feature>
<dbReference type="GO" id="GO:0005886">
    <property type="term" value="C:plasma membrane"/>
    <property type="evidence" value="ECO:0007669"/>
    <property type="project" value="TreeGrafter"/>
</dbReference>
<feature type="transmembrane region" description="Helical" evidence="8">
    <location>
        <begin position="271"/>
        <end position="293"/>
    </location>
</feature>
<evidence type="ECO:0000256" key="7">
    <source>
        <dbReference type="ARBA" id="ARBA00023136"/>
    </source>
</evidence>
<evidence type="ECO:0000256" key="3">
    <source>
        <dbReference type="ARBA" id="ARBA00022679"/>
    </source>
</evidence>
<dbReference type="InterPro" id="IPR001173">
    <property type="entry name" value="Glyco_trans_2-like"/>
</dbReference>
<comment type="caution">
    <text evidence="10">The sequence shown here is derived from an EMBL/GenBank/DDBJ whole genome shotgun (WGS) entry which is preliminary data.</text>
</comment>
<keyword evidence="1" id="KW-1003">Cell membrane</keyword>
<dbReference type="Pfam" id="PF00535">
    <property type="entry name" value="Glycos_transf_2"/>
    <property type="match status" value="1"/>
</dbReference>
<evidence type="ECO:0000256" key="1">
    <source>
        <dbReference type="ARBA" id="ARBA00022475"/>
    </source>
</evidence>
<protein>
    <recommendedName>
        <fullName evidence="9">Glycosyltransferase 2-like domain-containing protein</fullName>
    </recommendedName>
</protein>
<reference evidence="10 11" key="1">
    <citation type="journal article" date="2016" name="Nat. Commun.">
        <title>Thousands of microbial genomes shed light on interconnected biogeochemical processes in an aquifer system.</title>
        <authorList>
            <person name="Anantharaman K."/>
            <person name="Brown C.T."/>
            <person name="Hug L.A."/>
            <person name="Sharon I."/>
            <person name="Castelle C.J."/>
            <person name="Probst A.J."/>
            <person name="Thomas B.C."/>
            <person name="Singh A."/>
            <person name="Wilkins M.J."/>
            <person name="Karaoz U."/>
            <person name="Brodie E.L."/>
            <person name="Williams K.H."/>
            <person name="Hubbard S.S."/>
            <person name="Banfield J.F."/>
        </authorList>
    </citation>
    <scope>NUCLEOTIDE SEQUENCE [LARGE SCALE GENOMIC DNA]</scope>
</reference>
<evidence type="ECO:0000259" key="9">
    <source>
        <dbReference type="Pfam" id="PF00535"/>
    </source>
</evidence>
<evidence type="ECO:0000256" key="6">
    <source>
        <dbReference type="ARBA" id="ARBA00022989"/>
    </source>
</evidence>
<dbReference type="Gene3D" id="3.90.550.10">
    <property type="entry name" value="Spore Coat Polysaccharide Biosynthesis Protein SpsA, Chain A"/>
    <property type="match status" value="1"/>
</dbReference>
<dbReference type="CDD" id="cd04187">
    <property type="entry name" value="DPM1_like_bac"/>
    <property type="match status" value="1"/>
</dbReference>
<dbReference type="GO" id="GO:0016757">
    <property type="term" value="F:glycosyltransferase activity"/>
    <property type="evidence" value="ECO:0007669"/>
    <property type="project" value="UniProtKB-KW"/>
</dbReference>
<dbReference type="AlphaFoldDB" id="A0A1F5VHP6"/>
<feature type="transmembrane region" description="Helical" evidence="8">
    <location>
        <begin position="232"/>
        <end position="251"/>
    </location>
</feature>
<keyword evidence="7 8" id="KW-0472">Membrane</keyword>